<reference evidence="2" key="1">
    <citation type="journal article" date="2021" name="Proc. Natl. Acad. Sci. U.S.A.">
        <title>A Catalog of Tens of Thousands of Viruses from Human Metagenomes Reveals Hidden Associations with Chronic Diseases.</title>
        <authorList>
            <person name="Tisza M.J."/>
            <person name="Buck C.B."/>
        </authorList>
    </citation>
    <scope>NUCLEOTIDE SEQUENCE</scope>
    <source>
        <strain evidence="2">CtE0n6</strain>
    </source>
</reference>
<name>A0A8S5RFM6_9VIRU</name>
<evidence type="ECO:0000256" key="1">
    <source>
        <dbReference type="SAM" id="Coils"/>
    </source>
</evidence>
<sequence length="1062" mass="121855">MFRKVNIKDNSNIDKFILMKNTREEFCEIPKEFIDSIEYKFQDYDIMKLTIPNKITHNGITVDNIIYDKFLGKRQQILFGKERYIIDECEINSESNGKKVKSITAYSFEKTLEFSYDIGSISRQLYKGNDELYIADGILDEFLLDNPSWSIGVVTEKARKEFGRCSEEFTVSILDSLLIEKVERGMTLWEKDFTEINPIDDKNVVTLQIHYSNIKSYDTLNDNKFLKEEKETHNSFGNLHTGISKIKATYDGNDTYRYAIKYEITFTDGLTKEFWEEFTNLDGLKCEFDAINLYYTNGNEVDIENIKMRNFDEGSYQWIDFLRKNVSEAYDVVFIFDNYNRILNCYALEEVGENNGLILSYENFVKSINQNLQYSDICNKLYVKSDNANISEENPTGNDYILDYTYYINNGLMSEELLIAWNRYTKLLEGDTQTDILEKRLELNGYNKYKIKLESEKTTLEENIRGLEVIRSAYIKSESESDIKRLSEEINQKQDKLTSILRDITECKDNIAELDDWISEKVKSIQVETARDDKGEIFTKDLLTELKDITNVMELTDEHSLTNYRLYQNSVEILKERNKLNIQFETTLVGLIQNLPRDNAWNEWIVLGDFVNLEEENLMETGEGRIRIVGFTYIPKEHKVSNISFSNRDKNLDELSKLSTIGEKINRSNTYTNNYKDIWKNSTSVNDYINKMLTDGLEMKAQGIKSRAETIKIDMSESGIFLIDATNENNQLYLSSSMMAITNDRWLNAKCAIDENGIIAKQLVGEIILGHKLYITSENGEFYIGDMDDLNKGFGLSIKDANDVQRVFLGTELENGVRKARLRLYGKDGKGLVLSEDGIVSEFQYTDRSAVDLNSPMYSYFRIKNNVNILKECIIMIKLRPFRVYSKGMEGGGAYVQGVSTLSGGGSTSSSGGGYSSTITSSNQNYATFQSEFTTNPQVEYSGNEHVHPISKFQFDHDHSVSISIGAHSHSCPNHSHTTNLNIPNHTHAEKYGCYDLGGTENMPSNVVLKVNGKVVRSNINSDTEVDITSYLTIGIVNEIILESSTRGQIYINLYSKSFVTW</sequence>
<evidence type="ECO:0000313" key="2">
    <source>
        <dbReference type="EMBL" id="DAE29930.1"/>
    </source>
</evidence>
<organism evidence="2">
    <name type="scientific">virus sp. ctE0n6</name>
    <dbReference type="NCBI Taxonomy" id="2827985"/>
    <lineage>
        <taxon>Viruses</taxon>
    </lineage>
</organism>
<proteinExistence type="predicted"/>
<protein>
    <submittedName>
        <fullName evidence="2">Minor structural protein</fullName>
    </submittedName>
</protein>
<dbReference type="EMBL" id="BK059101">
    <property type="protein sequence ID" value="DAE29930.1"/>
    <property type="molecule type" value="Genomic_DNA"/>
</dbReference>
<accession>A0A8S5RFM6</accession>
<keyword evidence="1" id="KW-0175">Coiled coil</keyword>
<feature type="coiled-coil region" evidence="1">
    <location>
        <begin position="450"/>
        <end position="503"/>
    </location>
</feature>